<dbReference type="GO" id="GO:0009313">
    <property type="term" value="P:oligosaccharide catabolic process"/>
    <property type="evidence" value="ECO:0007669"/>
    <property type="project" value="TreeGrafter"/>
</dbReference>
<dbReference type="GO" id="GO:0004556">
    <property type="term" value="F:alpha-amylase activity"/>
    <property type="evidence" value="ECO:0007669"/>
    <property type="project" value="TreeGrafter"/>
</dbReference>
<comment type="similarity">
    <text evidence="1">Belongs to the glycosyl hydrolase 13 family.</text>
</comment>
<dbReference type="Gene3D" id="3.20.20.80">
    <property type="entry name" value="Glycosidases"/>
    <property type="match status" value="2"/>
</dbReference>
<dbReference type="InterPro" id="IPR045857">
    <property type="entry name" value="O16G_dom_2"/>
</dbReference>
<dbReference type="SUPFAM" id="SSF51445">
    <property type="entry name" value="(Trans)glycosidases"/>
    <property type="match status" value="1"/>
</dbReference>
<evidence type="ECO:0000313" key="3">
    <source>
        <dbReference type="Proteomes" id="UP000199494"/>
    </source>
</evidence>
<name>A0A222VM70_9PSEU</name>
<organism evidence="2 3">
    <name type="scientific">Prauserella marina</name>
    <dbReference type="NCBI Taxonomy" id="530584"/>
    <lineage>
        <taxon>Bacteria</taxon>
        <taxon>Bacillati</taxon>
        <taxon>Actinomycetota</taxon>
        <taxon>Actinomycetes</taxon>
        <taxon>Pseudonocardiales</taxon>
        <taxon>Pseudonocardiaceae</taxon>
        <taxon>Prauserella</taxon>
    </lineage>
</organism>
<dbReference type="AlphaFoldDB" id="A0A222VM70"/>
<accession>A0A222VM70</accession>
<evidence type="ECO:0000313" key="2">
    <source>
        <dbReference type="EMBL" id="SDC01384.1"/>
    </source>
</evidence>
<sequence length="505" mass="54215">MSRVARAVTTGRKDTAGTPWWADAVCYEIFVRSFADFDGDGVGDLEGIRERLGYLDLLGADAVRLSPFYLSPLADNGYDIAGPRAVDPVLGNLDTVASLVTEAHRHDIRVIVDVVPNHTSDRHSWFADALAAARGGPERDRYHFRDGSGPGGTRPPNTWLSATGEPAWTRVQDGQWYLHRLGAGLPDLNWANPEVAADFEHTLRFWLDLGIDGVRVSAAHAMTGPAEVGEGETGTEPFFDGERVHEVHQLVRKVLDEYPHAVAIGEVPLADPRRFARYLRAGELQLAVEYRLANTPFDADAIQATIERTLATATSAGAPAVWACSGHDLHRLAARFGGGQRGTRRARAMAIVVLGLPGLACVFNGDELGLGSSPSDDPRIPVPWEGNEPPFGFSARQDPWLPIPGSWAPLTVEAQLEDAGSTLSLYRRALELRGTHAAFAGTAVRWYGAPPGCFAYRRDPGGLVCALNTSAAPVPVPPGEVLLSSAPLVEGKLPAEAACWLGPVS</sequence>
<dbReference type="InterPro" id="IPR006047">
    <property type="entry name" value="GH13_cat_dom"/>
</dbReference>
<protein>
    <submittedName>
        <fullName evidence="2">Alpha-glucosidase</fullName>
    </submittedName>
</protein>
<proteinExistence type="inferred from homology"/>
<dbReference type="STRING" id="530584.SAMN05421630_10162"/>
<dbReference type="OrthoDB" id="9043248at2"/>
<dbReference type="SMART" id="SM00642">
    <property type="entry name" value="Aamy"/>
    <property type="match status" value="1"/>
</dbReference>
<dbReference type="Gene3D" id="3.90.400.10">
    <property type="entry name" value="Oligo-1,6-glucosidase, Domain 2"/>
    <property type="match status" value="1"/>
</dbReference>
<dbReference type="KEGG" id="pmad:BAY61_08520"/>
<evidence type="ECO:0000256" key="1">
    <source>
        <dbReference type="ARBA" id="ARBA00008061"/>
    </source>
</evidence>
<dbReference type="PANTHER" id="PTHR10357">
    <property type="entry name" value="ALPHA-AMYLASE FAMILY MEMBER"/>
    <property type="match status" value="1"/>
</dbReference>
<dbReference type="PANTHER" id="PTHR10357:SF179">
    <property type="entry name" value="NEUTRAL AND BASIC AMINO ACID TRANSPORT PROTEIN RBAT"/>
    <property type="match status" value="1"/>
</dbReference>
<dbReference type="Pfam" id="PF00128">
    <property type="entry name" value="Alpha-amylase"/>
    <property type="match status" value="1"/>
</dbReference>
<gene>
    <name evidence="2" type="ORF">SAMN05421630_10162</name>
</gene>
<dbReference type="Proteomes" id="UP000199494">
    <property type="component" value="Unassembled WGS sequence"/>
</dbReference>
<reference evidence="2 3" key="1">
    <citation type="submission" date="2016-10" db="EMBL/GenBank/DDBJ databases">
        <authorList>
            <person name="de Groot N.N."/>
        </authorList>
    </citation>
    <scope>NUCLEOTIDE SEQUENCE [LARGE SCALE GENOMIC DNA]</scope>
    <source>
        <strain evidence="2 3">CGMCC 4.5506</strain>
    </source>
</reference>
<dbReference type="InterPro" id="IPR017853">
    <property type="entry name" value="GH"/>
</dbReference>
<dbReference type="EMBL" id="FMZE01000001">
    <property type="protein sequence ID" value="SDC01384.1"/>
    <property type="molecule type" value="Genomic_DNA"/>
</dbReference>
<keyword evidence="3" id="KW-1185">Reference proteome</keyword>